<reference evidence="1 2" key="1">
    <citation type="submission" date="2018-05" db="EMBL/GenBank/DDBJ databases">
        <title>Komagataeibacter cocois sp. nov., for a novel cellulose- producing strain isolated from coconut milk.</title>
        <authorList>
            <person name="Liu L."/>
            <person name="Wang Y."/>
            <person name="Liu S."/>
            <person name="Bi J."/>
            <person name="Chen H."/>
            <person name="Deng J."/>
            <person name="Zhang C."/>
            <person name="Hu Q."/>
            <person name="Li C."/>
        </authorList>
    </citation>
    <scope>NUCLEOTIDE SEQUENCE [LARGE SCALE GENOMIC DNA]</scope>
    <source>
        <strain evidence="1 2">WE7</strain>
    </source>
</reference>
<dbReference type="Proteomes" id="UP000252680">
    <property type="component" value="Unassembled WGS sequence"/>
</dbReference>
<dbReference type="EMBL" id="QEXL01000008">
    <property type="protein sequence ID" value="RBM07494.1"/>
    <property type="molecule type" value="Genomic_DNA"/>
</dbReference>
<organism evidence="1 2">
    <name type="scientific">Novacetimonas cocois</name>
    <dbReference type="NCBI Taxonomy" id="1747507"/>
    <lineage>
        <taxon>Bacteria</taxon>
        <taxon>Pseudomonadati</taxon>
        <taxon>Pseudomonadota</taxon>
        <taxon>Alphaproteobacteria</taxon>
        <taxon>Acetobacterales</taxon>
        <taxon>Acetobacteraceae</taxon>
        <taxon>Novacetimonas</taxon>
    </lineage>
</organism>
<proteinExistence type="predicted"/>
<sequence>MQAETGPVLHVFQFFSHMSSNEGTMPSDHAGGMSCEGWIYTIVLIVSWKKHPPVASRGWGGKYPCCRDGVRG</sequence>
<comment type="caution">
    <text evidence="1">The sequence shown here is derived from an EMBL/GenBank/DDBJ whole genome shotgun (WGS) entry which is preliminary data.</text>
</comment>
<gene>
    <name evidence="1" type="ORF">NJLHNGOC_07590</name>
</gene>
<name>A0A365YWV4_9PROT</name>
<dbReference type="AlphaFoldDB" id="A0A365YWV4"/>
<evidence type="ECO:0000313" key="1">
    <source>
        <dbReference type="EMBL" id="RBM07494.1"/>
    </source>
</evidence>
<keyword evidence="2" id="KW-1185">Reference proteome</keyword>
<accession>A0A365YWV4</accession>
<protein>
    <submittedName>
        <fullName evidence="1">Uncharacterized protein</fullName>
    </submittedName>
</protein>
<evidence type="ECO:0000313" key="2">
    <source>
        <dbReference type="Proteomes" id="UP000252680"/>
    </source>
</evidence>